<evidence type="ECO:0000313" key="1">
    <source>
        <dbReference type="EMBL" id="MBB5641586.1"/>
    </source>
</evidence>
<dbReference type="EMBL" id="JACHBQ010000001">
    <property type="protein sequence ID" value="MBB5641586.1"/>
    <property type="molecule type" value="Genomic_DNA"/>
</dbReference>
<proteinExistence type="predicted"/>
<comment type="caution">
    <text evidence="1">The sequence shown here is derived from an EMBL/GenBank/DDBJ whole genome shotgun (WGS) entry which is preliminary data.</text>
</comment>
<evidence type="ECO:0000313" key="2">
    <source>
        <dbReference type="Proteomes" id="UP000561726"/>
    </source>
</evidence>
<sequence>MTAGPHAYEPALERAKTHALEWLTSLQSRPVGPQQDADELAAVFGRPWRRLPPTPRW</sequence>
<organism evidence="1 2">
    <name type="scientific">Cryobacterium roopkundense</name>
    <dbReference type="NCBI Taxonomy" id="1001240"/>
    <lineage>
        <taxon>Bacteria</taxon>
        <taxon>Bacillati</taxon>
        <taxon>Actinomycetota</taxon>
        <taxon>Actinomycetes</taxon>
        <taxon>Micrococcales</taxon>
        <taxon>Microbacteriaceae</taxon>
        <taxon>Cryobacterium</taxon>
    </lineage>
</organism>
<protein>
    <submittedName>
        <fullName evidence="1">Uncharacterized protein</fullName>
    </submittedName>
</protein>
<dbReference type="Proteomes" id="UP000561726">
    <property type="component" value="Unassembled WGS sequence"/>
</dbReference>
<reference evidence="1 2" key="1">
    <citation type="submission" date="2020-08" db="EMBL/GenBank/DDBJ databases">
        <title>Sequencing the genomes of 1000 actinobacteria strains.</title>
        <authorList>
            <person name="Klenk H.-P."/>
        </authorList>
    </citation>
    <scope>NUCLEOTIDE SEQUENCE [LARGE SCALE GENOMIC DNA]</scope>
    <source>
        <strain evidence="1 2">DSM 21065</strain>
    </source>
</reference>
<accession>A0A7W9E3Z9</accession>
<name>A0A7W9E3Z9_9MICO</name>
<gene>
    <name evidence="1" type="ORF">BJ997_002134</name>
</gene>
<dbReference type="AlphaFoldDB" id="A0A7W9E3Z9"/>